<dbReference type="PANTHER" id="PTHR30273">
    <property type="entry name" value="PERIPLASMIC SIGNAL SENSOR AND SIGMA FACTOR ACTIVATOR FECR-RELATED"/>
    <property type="match status" value="1"/>
</dbReference>
<feature type="domain" description="FecR N-terminal" evidence="3">
    <location>
        <begin position="9"/>
        <end position="50"/>
    </location>
</feature>
<gene>
    <name evidence="4" type="ORF">G7024_15545</name>
</gene>
<keyword evidence="1" id="KW-1133">Transmembrane helix</keyword>
<dbReference type="PANTHER" id="PTHR30273:SF2">
    <property type="entry name" value="PROTEIN FECR"/>
    <property type="match status" value="1"/>
</dbReference>
<evidence type="ECO:0000313" key="4">
    <source>
        <dbReference type="EMBL" id="MBA1305805.1"/>
    </source>
</evidence>
<evidence type="ECO:0000313" key="5">
    <source>
        <dbReference type="Proteomes" id="UP001138621"/>
    </source>
</evidence>
<dbReference type="InterPro" id="IPR012373">
    <property type="entry name" value="Ferrdict_sens_TM"/>
</dbReference>
<dbReference type="InterPro" id="IPR032623">
    <property type="entry name" value="FecR_N"/>
</dbReference>
<dbReference type="EMBL" id="JAAMRD010000013">
    <property type="protein sequence ID" value="MBA1305805.1"/>
    <property type="molecule type" value="Genomic_DNA"/>
</dbReference>
<dbReference type="GO" id="GO:0016989">
    <property type="term" value="F:sigma factor antagonist activity"/>
    <property type="evidence" value="ECO:0007669"/>
    <property type="project" value="TreeGrafter"/>
</dbReference>
<name>A0AA40RUS9_STUST</name>
<keyword evidence="1" id="KW-0812">Transmembrane</keyword>
<dbReference type="Proteomes" id="UP001138621">
    <property type="component" value="Unassembled WGS sequence"/>
</dbReference>
<dbReference type="InterPro" id="IPR006860">
    <property type="entry name" value="FecR"/>
</dbReference>
<feature type="domain" description="FecR protein" evidence="2">
    <location>
        <begin position="109"/>
        <end position="201"/>
    </location>
</feature>
<comment type="caution">
    <text evidence="4">The sequence shown here is derived from an EMBL/GenBank/DDBJ whole genome shotgun (WGS) entry which is preliminary data.</text>
</comment>
<sequence>MGSDYRVLQQAAEWFALLQSGSASASERRAWAAWLEQPEHAQAWAKVERISGQFQPLTSDAIGRAAGAMLQQRQSTRRQALKVLSVLCGGAVLTVAGGALPWQRWAADERTAVGEVRDLRLADGTRLWLNTDSALDIRFDAKERRVALRHGELLIDAPASRRGRPLVLSSREGHVRSEQAARFSLRQEEGRTRLSVFAGVVDIQLEGFGVTSVPAGQQAAFDRRHVGPLAAARAEHQAWATGVLLADSQRLEDFLAELSRYRHGYLGCDPRIADLRVVGAFPLADTDRVLQALAATLPVRIERRMAWWVSLEPLPKQAGV</sequence>
<protein>
    <submittedName>
        <fullName evidence="4">DUF4880 domain-containing protein</fullName>
    </submittedName>
</protein>
<dbReference type="Pfam" id="PF04773">
    <property type="entry name" value="FecR"/>
    <property type="match status" value="1"/>
</dbReference>
<evidence type="ECO:0000259" key="3">
    <source>
        <dbReference type="Pfam" id="PF16220"/>
    </source>
</evidence>
<dbReference type="AlphaFoldDB" id="A0AA40RUS9"/>
<reference evidence="4" key="1">
    <citation type="submission" date="2020-02" db="EMBL/GenBank/DDBJ databases">
        <title>Synteny-based analysis reveals conserved mechanism for high triclosan tolerance in Pseudomonas, as well as instances of horizontal transfer.</title>
        <authorList>
            <person name="Mcfarland A.G."/>
            <person name="Bertucci H.K."/>
            <person name="Litmann E."/>
            <person name="Shen J."/>
            <person name="Huttenhower C."/>
            <person name="Hartmann E.M."/>
        </authorList>
    </citation>
    <scope>NUCLEOTIDE SEQUENCE</scope>
    <source>
        <strain evidence="4">109A1</strain>
    </source>
</reference>
<dbReference type="RefSeq" id="WP_125876588.1">
    <property type="nucleotide sequence ID" value="NZ_JAAMRD010000013.1"/>
</dbReference>
<feature type="transmembrane region" description="Helical" evidence="1">
    <location>
        <begin position="80"/>
        <end position="102"/>
    </location>
</feature>
<dbReference type="Pfam" id="PF16220">
    <property type="entry name" value="DUF4880"/>
    <property type="match status" value="1"/>
</dbReference>
<organism evidence="4 5">
    <name type="scientific">Stutzerimonas stutzeri</name>
    <name type="common">Pseudomonas stutzeri</name>
    <dbReference type="NCBI Taxonomy" id="316"/>
    <lineage>
        <taxon>Bacteria</taxon>
        <taxon>Pseudomonadati</taxon>
        <taxon>Pseudomonadota</taxon>
        <taxon>Gammaproteobacteria</taxon>
        <taxon>Pseudomonadales</taxon>
        <taxon>Pseudomonadaceae</taxon>
        <taxon>Stutzerimonas</taxon>
    </lineage>
</organism>
<keyword evidence="1" id="KW-0472">Membrane</keyword>
<accession>A0AA40RUS9</accession>
<proteinExistence type="predicted"/>
<evidence type="ECO:0000256" key="1">
    <source>
        <dbReference type="SAM" id="Phobius"/>
    </source>
</evidence>
<dbReference type="Gene3D" id="2.60.120.1440">
    <property type="match status" value="1"/>
</dbReference>
<evidence type="ECO:0000259" key="2">
    <source>
        <dbReference type="Pfam" id="PF04773"/>
    </source>
</evidence>
<dbReference type="PIRSF" id="PIRSF018266">
    <property type="entry name" value="FecR"/>
    <property type="match status" value="1"/>
</dbReference>